<keyword evidence="2" id="KW-0732">Signal</keyword>
<dbReference type="AlphaFoldDB" id="A0A1V6LMT6"/>
<proteinExistence type="inferred from homology"/>
<dbReference type="Proteomes" id="UP000191680">
    <property type="component" value="Unassembled WGS sequence"/>
</dbReference>
<evidence type="ECO:0000256" key="5">
    <source>
        <dbReference type="ARBA" id="ARBA00024361"/>
    </source>
</evidence>
<dbReference type="PANTHER" id="PTHR11329">
    <property type="entry name" value="LEUKOCYTE CELL-DERIVED CHEMOTAXIN 2"/>
    <property type="match status" value="1"/>
</dbReference>
<dbReference type="Pfam" id="PF01551">
    <property type="entry name" value="Peptidase_M23"/>
    <property type="match status" value="1"/>
</dbReference>
<keyword evidence="8" id="KW-1185">Reference proteome</keyword>
<dbReference type="InterPro" id="IPR016047">
    <property type="entry name" value="M23ase_b-sheet_dom"/>
</dbReference>
<sequence length="166" mass="18839">MVYKPRYIRTKEIVGTALITLLVLSISQFMKFTLLNKIKAFRGCDNWGCGSFGASRGEHKHKGIDFAMAENDVVLAPFPCEIIRHGYAYSDLSYKLIEIRGLRSYSDYTAKIMYIKDFAPVGTIINEGQKIALADNIAARYSTTMTNHVHFELYLRGKLIDPTNLF</sequence>
<comment type="caution">
    <text evidence="7">The sequence shown here is derived from an EMBL/GenBank/DDBJ whole genome shotgun (WGS) entry which is preliminary data.</text>
</comment>
<dbReference type="PANTHER" id="PTHR11329:SF0">
    <property type="entry name" value="LEUKOCYTE CELL-DERIVED CHEMOTAXIN-2"/>
    <property type="match status" value="1"/>
</dbReference>
<keyword evidence="3" id="KW-0862">Zinc</keyword>
<feature type="domain" description="M23ase beta-sheet core" evidence="6">
    <location>
        <begin position="60"/>
        <end position="162"/>
    </location>
</feature>
<protein>
    <recommendedName>
        <fullName evidence="6">M23ase beta-sheet core domain-containing protein</fullName>
    </recommendedName>
</protein>
<evidence type="ECO:0000256" key="4">
    <source>
        <dbReference type="ARBA" id="ARBA00023157"/>
    </source>
</evidence>
<keyword evidence="4" id="KW-1015">Disulfide bond</keyword>
<evidence type="ECO:0000256" key="1">
    <source>
        <dbReference type="ARBA" id="ARBA00022723"/>
    </source>
</evidence>
<reference evidence="7 8" key="1">
    <citation type="submission" date="2016-12" db="EMBL/GenBank/DDBJ databases">
        <authorList>
            <person name="Song W.-J."/>
            <person name="Kurnit D.M."/>
        </authorList>
    </citation>
    <scope>NUCLEOTIDE SEQUENCE [LARGE SCALE GENOMIC DNA]</scope>
    <source>
        <strain evidence="7 8">HSG9</strain>
    </source>
</reference>
<dbReference type="EMBL" id="MTBC01000016">
    <property type="protein sequence ID" value="OQD41502.1"/>
    <property type="molecule type" value="Genomic_DNA"/>
</dbReference>
<dbReference type="Gene3D" id="2.70.70.10">
    <property type="entry name" value="Glucose Permease (Domain IIA)"/>
    <property type="match status" value="1"/>
</dbReference>
<gene>
    <name evidence="7" type="ORF">BUL40_15605</name>
</gene>
<dbReference type="SUPFAM" id="SSF51261">
    <property type="entry name" value="Duplicated hybrid motif"/>
    <property type="match status" value="1"/>
</dbReference>
<organism evidence="7 8">
    <name type="scientific">Croceivirga radicis</name>
    <dbReference type="NCBI Taxonomy" id="1929488"/>
    <lineage>
        <taxon>Bacteria</taxon>
        <taxon>Pseudomonadati</taxon>
        <taxon>Bacteroidota</taxon>
        <taxon>Flavobacteriia</taxon>
        <taxon>Flavobacteriales</taxon>
        <taxon>Flavobacteriaceae</taxon>
        <taxon>Croceivirga</taxon>
    </lineage>
</organism>
<dbReference type="InterPro" id="IPR011055">
    <property type="entry name" value="Dup_hybrid_motif"/>
</dbReference>
<dbReference type="CDD" id="cd12797">
    <property type="entry name" value="M23_peptidase"/>
    <property type="match status" value="1"/>
</dbReference>
<dbReference type="InterPro" id="IPR008663">
    <property type="entry name" value="LECT2"/>
</dbReference>
<accession>A0A1V6LMT6</accession>
<keyword evidence="1" id="KW-0479">Metal-binding</keyword>
<evidence type="ECO:0000259" key="6">
    <source>
        <dbReference type="Pfam" id="PF01551"/>
    </source>
</evidence>
<comment type="similarity">
    <text evidence="5">Belongs to the LECT2/MIM-1 family.</text>
</comment>
<evidence type="ECO:0000313" key="7">
    <source>
        <dbReference type="EMBL" id="OQD41502.1"/>
    </source>
</evidence>
<evidence type="ECO:0000313" key="8">
    <source>
        <dbReference type="Proteomes" id="UP000191680"/>
    </source>
</evidence>
<dbReference type="OrthoDB" id="1190137at2"/>
<evidence type="ECO:0000256" key="3">
    <source>
        <dbReference type="ARBA" id="ARBA00022833"/>
    </source>
</evidence>
<name>A0A1V6LMT6_9FLAO</name>
<dbReference type="GO" id="GO:0046872">
    <property type="term" value="F:metal ion binding"/>
    <property type="evidence" value="ECO:0007669"/>
    <property type="project" value="UniProtKB-KW"/>
</dbReference>
<evidence type="ECO:0000256" key="2">
    <source>
        <dbReference type="ARBA" id="ARBA00022729"/>
    </source>
</evidence>